<dbReference type="InterPro" id="IPR014017">
    <property type="entry name" value="DNA_helicase_UvrD-like_C"/>
</dbReference>
<dbReference type="InterPro" id="IPR027417">
    <property type="entry name" value="P-loop_NTPase"/>
</dbReference>
<dbReference type="Pfam" id="PF13361">
    <property type="entry name" value="UvrD_C"/>
    <property type="match status" value="1"/>
</dbReference>
<feature type="region of interest" description="Disordered" evidence="10">
    <location>
        <begin position="1"/>
        <end position="24"/>
    </location>
</feature>
<keyword evidence="1 9" id="KW-0547">Nucleotide-binding</keyword>
<dbReference type="Gene3D" id="3.40.50.300">
    <property type="entry name" value="P-loop containing nucleotide triphosphate hydrolases"/>
    <property type="match status" value="2"/>
</dbReference>
<evidence type="ECO:0000256" key="6">
    <source>
        <dbReference type="ARBA" id="ARBA00034617"/>
    </source>
</evidence>
<evidence type="ECO:0000256" key="3">
    <source>
        <dbReference type="ARBA" id="ARBA00022806"/>
    </source>
</evidence>
<dbReference type="GO" id="GO:0003677">
    <property type="term" value="F:DNA binding"/>
    <property type="evidence" value="ECO:0007669"/>
    <property type="project" value="InterPro"/>
</dbReference>
<comment type="catalytic activity">
    <reaction evidence="6">
        <text>Couples ATP hydrolysis with the unwinding of duplex DNA by translocating in the 3'-5' direction.</text>
        <dbReference type="EC" id="5.6.2.4"/>
    </reaction>
</comment>
<protein>
    <recommendedName>
        <fullName evidence="7">DNA 3'-5' helicase</fullName>
        <ecNumber evidence="7">5.6.2.4</ecNumber>
    </recommendedName>
</protein>
<keyword evidence="4 9" id="KW-0067">ATP-binding</keyword>
<evidence type="ECO:0000313" key="12">
    <source>
        <dbReference type="EMBL" id="GFE04022.1"/>
    </source>
</evidence>
<evidence type="ECO:0000256" key="9">
    <source>
        <dbReference type="PROSITE-ProRule" id="PRU00560"/>
    </source>
</evidence>
<proteinExistence type="predicted"/>
<dbReference type="GO" id="GO:0005524">
    <property type="term" value="F:ATP binding"/>
    <property type="evidence" value="ECO:0007669"/>
    <property type="project" value="UniProtKB-UniRule"/>
</dbReference>
<feature type="compositionally biased region" description="Pro residues" evidence="10">
    <location>
        <begin position="148"/>
        <end position="163"/>
    </location>
</feature>
<keyword evidence="3 9" id="KW-0347">Helicase</keyword>
<evidence type="ECO:0000256" key="4">
    <source>
        <dbReference type="ARBA" id="ARBA00022840"/>
    </source>
</evidence>
<dbReference type="PANTHER" id="PTHR11070">
    <property type="entry name" value="UVRD / RECB / PCRA DNA HELICASE FAMILY MEMBER"/>
    <property type="match status" value="1"/>
</dbReference>
<feature type="binding site" evidence="9">
    <location>
        <begin position="302"/>
        <end position="309"/>
    </location>
    <ligand>
        <name>ATP</name>
        <dbReference type="ChEBI" id="CHEBI:30616"/>
    </ligand>
</feature>
<name>A0A640S027_9ACTN</name>
<evidence type="ECO:0000313" key="13">
    <source>
        <dbReference type="Proteomes" id="UP000435837"/>
    </source>
</evidence>
<dbReference type="Pfam" id="PF00580">
    <property type="entry name" value="UvrD-helicase"/>
    <property type="match status" value="1"/>
</dbReference>
<dbReference type="PANTHER" id="PTHR11070:SF45">
    <property type="entry name" value="DNA 3'-5' HELICASE"/>
    <property type="match status" value="1"/>
</dbReference>
<evidence type="ECO:0000256" key="7">
    <source>
        <dbReference type="ARBA" id="ARBA00034808"/>
    </source>
</evidence>
<dbReference type="SUPFAM" id="SSF52540">
    <property type="entry name" value="P-loop containing nucleoside triphosphate hydrolases"/>
    <property type="match status" value="1"/>
</dbReference>
<dbReference type="InterPro" id="IPR000212">
    <property type="entry name" value="DNA_helicase_UvrD/REP"/>
</dbReference>
<comment type="caution">
    <text evidence="12">The sequence shown here is derived from an EMBL/GenBank/DDBJ whole genome shotgun (WGS) entry which is preliminary data.</text>
</comment>
<gene>
    <name evidence="12" type="ORF">Scani_02900</name>
</gene>
<evidence type="ECO:0000256" key="8">
    <source>
        <dbReference type="ARBA" id="ARBA00048988"/>
    </source>
</evidence>
<evidence type="ECO:0000259" key="11">
    <source>
        <dbReference type="PROSITE" id="PS51198"/>
    </source>
</evidence>
<dbReference type="GO" id="GO:0000725">
    <property type="term" value="P:recombinational repair"/>
    <property type="evidence" value="ECO:0007669"/>
    <property type="project" value="TreeGrafter"/>
</dbReference>
<dbReference type="InterPro" id="IPR014016">
    <property type="entry name" value="UvrD-like_ATP-bd"/>
</dbReference>
<feature type="compositionally biased region" description="Low complexity" evidence="10">
    <location>
        <begin position="1"/>
        <end position="11"/>
    </location>
</feature>
<dbReference type="GO" id="GO:0016887">
    <property type="term" value="F:ATP hydrolysis activity"/>
    <property type="evidence" value="ECO:0007669"/>
    <property type="project" value="RHEA"/>
</dbReference>
<organism evidence="12 13">
    <name type="scientific">Streptomyces caniferus</name>
    <dbReference type="NCBI Taxonomy" id="285557"/>
    <lineage>
        <taxon>Bacteria</taxon>
        <taxon>Bacillati</taxon>
        <taxon>Actinomycetota</taxon>
        <taxon>Actinomycetes</taxon>
        <taxon>Kitasatosporales</taxon>
        <taxon>Streptomycetaceae</taxon>
        <taxon>Streptomyces</taxon>
    </lineage>
</organism>
<dbReference type="AlphaFoldDB" id="A0A640S027"/>
<dbReference type="Proteomes" id="UP000435837">
    <property type="component" value="Unassembled WGS sequence"/>
</dbReference>
<evidence type="ECO:0000256" key="1">
    <source>
        <dbReference type="ARBA" id="ARBA00022741"/>
    </source>
</evidence>
<keyword evidence="5" id="KW-0413">Isomerase</keyword>
<dbReference type="GO" id="GO:0043138">
    <property type="term" value="F:3'-5' DNA helicase activity"/>
    <property type="evidence" value="ECO:0007669"/>
    <property type="project" value="UniProtKB-EC"/>
</dbReference>
<comment type="catalytic activity">
    <reaction evidence="8">
        <text>ATP + H2O = ADP + phosphate + H(+)</text>
        <dbReference type="Rhea" id="RHEA:13065"/>
        <dbReference type="ChEBI" id="CHEBI:15377"/>
        <dbReference type="ChEBI" id="CHEBI:15378"/>
        <dbReference type="ChEBI" id="CHEBI:30616"/>
        <dbReference type="ChEBI" id="CHEBI:43474"/>
        <dbReference type="ChEBI" id="CHEBI:456216"/>
        <dbReference type="EC" id="5.6.2.4"/>
    </reaction>
</comment>
<feature type="domain" description="UvrD-like helicase ATP-binding" evidence="11">
    <location>
        <begin position="281"/>
        <end position="585"/>
    </location>
</feature>
<keyword evidence="2 9" id="KW-0378">Hydrolase</keyword>
<evidence type="ECO:0000256" key="10">
    <source>
        <dbReference type="SAM" id="MobiDB-lite"/>
    </source>
</evidence>
<feature type="region of interest" description="Disordered" evidence="10">
    <location>
        <begin position="145"/>
        <end position="164"/>
    </location>
</feature>
<evidence type="ECO:0000256" key="5">
    <source>
        <dbReference type="ARBA" id="ARBA00023235"/>
    </source>
</evidence>
<reference evidence="12 13" key="1">
    <citation type="submission" date="2019-12" db="EMBL/GenBank/DDBJ databases">
        <title>Whole genome shotgun sequence of Streptomyces caniferus NBRC 15389.</title>
        <authorList>
            <person name="Ichikawa N."/>
            <person name="Kimura A."/>
            <person name="Kitahashi Y."/>
            <person name="Komaki H."/>
            <person name="Tamura T."/>
        </authorList>
    </citation>
    <scope>NUCLEOTIDE SEQUENCE [LARGE SCALE GENOMIC DNA]</scope>
    <source>
        <strain evidence="12 13">NBRC 15389</strain>
    </source>
</reference>
<sequence>MNYGAGRSAGRARTRVQVGRQAHGDLERRGRAVADAVGDFVHRLRADRTNRALRLSFLRAAGNNGDLHLAHADSHCMVLLLSTDDGDEMRVLAVRDGARARDELTRLTVEINPVSGAVEVVDQSEVSANVVALLDRTEGDVRVEAGAPSPPDVAAPQAGPPPFDSSLRTPLFGRYDDRTLTGLGVIPALLPALRKVTTDEQFGKLLTHNLPELTRDVLLALRDRVDPEDVRRHITDKWRADEDVNTGDWAQAARRAVSQAETDDDAVLGALGKSFDAWRLFLHPEQQRLATGDFKGSAKVTGGPGTGKTVVALHRVRHLVDRLPPGHSRPVLLATYNTNLALDLKDRLDQLGGDALLRRVDVRPVDALAREVVQESGLEVGWPLDEEAAMNLWHTVLAETGLLGYDADFLDAELKHVILAARCGSWDAYRRVSRAGRPRISTAQRHDVWQLVQAYQDHLAAPPRQTTYALIADQAAGLEQRRMARVEEQARYKDQQGGRDLIHREAGSGMWLKPRYQHIVVDEAQDLSASHWRLLRAMVHKGPNDIFLVGDAHQRIYGSRIILGHQGIEIRGRASRRLTLNYRTTRQILGSANRLITGESFDDLDNGTDTLDGYRSVLTGLTPQLWRAPDRLTEMRAVATLIKERHDSHGTRYSAMAVSVPDGNSAQEFANVLGRAPYCLPVVELGKAGVGSDLDAVRIGTMHRFKGLEFQRVFLTSVGEGQVPHQRIERYRYDNPDRYRQEEQRARSLAFVAATRARDELIITWSGKASRFLQPDADKTAYRATDLVLQDGPPSGSSGSAAA</sequence>
<evidence type="ECO:0000256" key="2">
    <source>
        <dbReference type="ARBA" id="ARBA00022801"/>
    </source>
</evidence>
<dbReference type="PROSITE" id="PS51198">
    <property type="entry name" value="UVRD_HELICASE_ATP_BIND"/>
    <property type="match status" value="1"/>
</dbReference>
<dbReference type="EMBL" id="BLIN01000001">
    <property type="protein sequence ID" value="GFE04022.1"/>
    <property type="molecule type" value="Genomic_DNA"/>
</dbReference>
<dbReference type="EC" id="5.6.2.4" evidence="7"/>
<accession>A0A640S027</accession>